<evidence type="ECO:0000313" key="2">
    <source>
        <dbReference type="Proteomes" id="UP000477680"/>
    </source>
</evidence>
<protein>
    <recommendedName>
        <fullName evidence="3">Type IV toxin-antitoxin system AbiEi family antitoxin domain-containing protein</fullName>
    </recommendedName>
</protein>
<dbReference type="RefSeq" id="WP_163493474.1">
    <property type="nucleotide sequence ID" value="NZ_CP048711.1"/>
</dbReference>
<sequence length="110" mass="12108">MSNHVVEAPLAVAQAMSRMVSAGRVQRLSKGKFYVPLEGIMGPRKLSDSALVRSVLYDGERLRGYVTGLALFNRLGLTTQVPRTVTVAVEGGRQQKDFGTIRIKTVPWCF</sequence>
<dbReference type="KEGG" id="kim:G3T16_01145"/>
<reference evidence="1 2" key="1">
    <citation type="submission" date="2020-02" db="EMBL/GenBank/DDBJ databases">
        <title>Genome sequencing for Kineobactrum sp. M2.</title>
        <authorList>
            <person name="Park S.-J."/>
        </authorList>
    </citation>
    <scope>NUCLEOTIDE SEQUENCE [LARGE SCALE GENOMIC DNA]</scope>
    <source>
        <strain evidence="1 2">M2</strain>
    </source>
</reference>
<dbReference type="EMBL" id="CP048711">
    <property type="protein sequence ID" value="QIB64224.1"/>
    <property type="molecule type" value="Genomic_DNA"/>
</dbReference>
<keyword evidence="2" id="KW-1185">Reference proteome</keyword>
<dbReference type="AlphaFoldDB" id="A0A6C0U446"/>
<organism evidence="1 2">
    <name type="scientific">Kineobactrum salinum</name>
    <dbReference type="NCBI Taxonomy" id="2708301"/>
    <lineage>
        <taxon>Bacteria</taxon>
        <taxon>Pseudomonadati</taxon>
        <taxon>Pseudomonadota</taxon>
        <taxon>Gammaproteobacteria</taxon>
        <taxon>Cellvibrionales</taxon>
        <taxon>Halieaceae</taxon>
        <taxon>Kineobactrum</taxon>
    </lineage>
</organism>
<evidence type="ECO:0000313" key="1">
    <source>
        <dbReference type="EMBL" id="QIB64224.1"/>
    </source>
</evidence>
<gene>
    <name evidence="1" type="ORF">G3T16_01145</name>
</gene>
<proteinExistence type="predicted"/>
<accession>A0A6C0U446</accession>
<evidence type="ECO:0008006" key="3">
    <source>
        <dbReference type="Google" id="ProtNLM"/>
    </source>
</evidence>
<dbReference type="Proteomes" id="UP000477680">
    <property type="component" value="Chromosome"/>
</dbReference>
<name>A0A6C0U446_9GAMM</name>